<proteinExistence type="predicted"/>
<dbReference type="Proteomes" id="UP000244896">
    <property type="component" value="Chromosome"/>
</dbReference>
<name>A0A2U8E0U5_9BACT</name>
<dbReference type="EMBL" id="CP023004">
    <property type="protein sequence ID" value="AWI08473.1"/>
    <property type="molecule type" value="Genomic_DNA"/>
</dbReference>
<feature type="region of interest" description="Disordered" evidence="1">
    <location>
        <begin position="52"/>
        <end position="96"/>
    </location>
</feature>
<gene>
    <name evidence="2" type="ORF">CKA38_03700</name>
</gene>
<reference evidence="2 3" key="1">
    <citation type="journal article" date="2018" name="Syst. Appl. Microbiol.">
        <title>Ereboglobus luteus gen. nov. sp. nov. from cockroach guts, and new insights into the oxygen relationship of the genera Opitutus and Didymococcus (Verrucomicrobia: Opitutaceae).</title>
        <authorList>
            <person name="Tegtmeier D."/>
            <person name="Belitz A."/>
            <person name="Radek R."/>
            <person name="Heimerl T."/>
            <person name="Brune A."/>
        </authorList>
    </citation>
    <scope>NUCLEOTIDE SEQUENCE [LARGE SCALE GENOMIC DNA]</scope>
    <source>
        <strain evidence="2 3">Ho45</strain>
    </source>
</reference>
<protein>
    <submittedName>
        <fullName evidence="2">Uncharacterized protein</fullName>
    </submittedName>
</protein>
<dbReference type="AlphaFoldDB" id="A0A2U8E0U5"/>
<accession>A0A2U8E0U5</accession>
<evidence type="ECO:0000256" key="1">
    <source>
        <dbReference type="SAM" id="MobiDB-lite"/>
    </source>
</evidence>
<sequence>MRERLAAQKKAMRALLDSIAVSVGDARTMMRRLKAMNFEGDIMEIEKVFAKKKTSTKTKASVRKKKTVRTKKPVSRPAKAKTPANRGGNKRKVEKK</sequence>
<evidence type="ECO:0000313" key="2">
    <source>
        <dbReference type="EMBL" id="AWI08473.1"/>
    </source>
</evidence>
<dbReference type="RefSeq" id="WP_152032659.1">
    <property type="nucleotide sequence ID" value="NZ_CP023004.1"/>
</dbReference>
<keyword evidence="3" id="KW-1185">Reference proteome</keyword>
<organism evidence="2 3">
    <name type="scientific">Ereboglobus luteus</name>
    <dbReference type="NCBI Taxonomy" id="1796921"/>
    <lineage>
        <taxon>Bacteria</taxon>
        <taxon>Pseudomonadati</taxon>
        <taxon>Verrucomicrobiota</taxon>
        <taxon>Opitutia</taxon>
        <taxon>Opitutales</taxon>
        <taxon>Opitutaceae</taxon>
        <taxon>Ereboglobus</taxon>
    </lineage>
</organism>
<dbReference type="KEGG" id="elut:CKA38_03700"/>
<evidence type="ECO:0000313" key="3">
    <source>
        <dbReference type="Proteomes" id="UP000244896"/>
    </source>
</evidence>
<feature type="compositionally biased region" description="Basic residues" evidence="1">
    <location>
        <begin position="52"/>
        <end position="74"/>
    </location>
</feature>